<dbReference type="PROSITE" id="PS51447">
    <property type="entry name" value="FDX_ACB"/>
    <property type="match status" value="1"/>
</dbReference>
<keyword evidence="13 15" id="KW-0030">Aminoacyl-tRNA synthetase</keyword>
<dbReference type="Pfam" id="PF03484">
    <property type="entry name" value="B5"/>
    <property type="match status" value="1"/>
</dbReference>
<dbReference type="InterPro" id="IPR002547">
    <property type="entry name" value="tRNA-bd_dom"/>
</dbReference>
<keyword evidence="21" id="KW-1185">Reference proteome</keyword>
<dbReference type="CDD" id="cd02796">
    <property type="entry name" value="tRNA_bind_bactPheRS"/>
    <property type="match status" value="1"/>
</dbReference>
<dbReference type="Pfam" id="PF17759">
    <property type="entry name" value="tRNA_synthFbeta"/>
    <property type="match status" value="1"/>
</dbReference>
<evidence type="ECO:0000256" key="1">
    <source>
        <dbReference type="ARBA" id="ARBA00004496"/>
    </source>
</evidence>
<dbReference type="NCBIfam" id="TIGR00472">
    <property type="entry name" value="pheT_bact"/>
    <property type="match status" value="1"/>
</dbReference>
<dbReference type="InterPro" id="IPR005147">
    <property type="entry name" value="tRNA_synthase_B5-dom"/>
</dbReference>
<dbReference type="InterPro" id="IPR045864">
    <property type="entry name" value="aa-tRNA-synth_II/BPL/LPL"/>
</dbReference>
<dbReference type="GO" id="GO:0004826">
    <property type="term" value="F:phenylalanine-tRNA ligase activity"/>
    <property type="evidence" value="ECO:0007669"/>
    <property type="project" value="UniProtKB-UniRule"/>
</dbReference>
<dbReference type="GO" id="GO:0005524">
    <property type="term" value="F:ATP binding"/>
    <property type="evidence" value="ECO:0007669"/>
    <property type="project" value="UniProtKB-UniRule"/>
</dbReference>
<dbReference type="Pfam" id="PF03147">
    <property type="entry name" value="FDX-ACB"/>
    <property type="match status" value="1"/>
</dbReference>
<evidence type="ECO:0000256" key="5">
    <source>
        <dbReference type="ARBA" id="ARBA00022555"/>
    </source>
</evidence>
<dbReference type="InterPro" id="IPR033714">
    <property type="entry name" value="tRNA_bind_bactPheRS"/>
</dbReference>
<evidence type="ECO:0000256" key="2">
    <source>
        <dbReference type="ARBA" id="ARBA00008653"/>
    </source>
</evidence>
<dbReference type="SMART" id="SM00896">
    <property type="entry name" value="FDX-ACB"/>
    <property type="match status" value="1"/>
</dbReference>
<dbReference type="EMBL" id="JACLZK010000001">
    <property type="protein sequence ID" value="MBC2881894.1"/>
    <property type="molecule type" value="Genomic_DNA"/>
</dbReference>
<feature type="binding site" evidence="15">
    <location>
        <position position="454"/>
    </location>
    <ligand>
        <name>Mg(2+)</name>
        <dbReference type="ChEBI" id="CHEBI:18420"/>
        <note>shared with alpha subunit</note>
    </ligand>
</feature>
<dbReference type="Gene3D" id="2.40.50.140">
    <property type="entry name" value="Nucleic acid-binding proteins"/>
    <property type="match status" value="1"/>
</dbReference>
<feature type="binding site" evidence="15">
    <location>
        <position position="458"/>
    </location>
    <ligand>
        <name>Mg(2+)</name>
        <dbReference type="ChEBI" id="CHEBI:18420"/>
        <note>shared with alpha subunit</note>
    </ligand>
</feature>
<keyword evidence="5 16" id="KW-0820">tRNA-binding</keyword>
<dbReference type="Gene3D" id="3.30.56.10">
    <property type="match status" value="2"/>
</dbReference>
<dbReference type="PROSITE" id="PS50886">
    <property type="entry name" value="TRBD"/>
    <property type="match status" value="1"/>
</dbReference>
<feature type="domain" description="B5" evidence="19">
    <location>
        <begin position="393"/>
        <end position="470"/>
    </location>
</feature>
<dbReference type="InterPro" id="IPR004532">
    <property type="entry name" value="Phe-tRNA-ligase_IIc_bsu_bact"/>
</dbReference>
<protein>
    <recommendedName>
        <fullName evidence="15">Phenylalanine--tRNA ligase beta subunit</fullName>
        <ecNumber evidence="15">6.1.1.20</ecNumber>
    </recommendedName>
    <alternativeName>
        <fullName evidence="15">Phenylalanyl-tRNA synthetase beta subunit</fullName>
        <shortName evidence="15">PheRS</shortName>
    </alternativeName>
</protein>
<feature type="domain" description="FDX-ACB" evidence="18">
    <location>
        <begin position="686"/>
        <end position="778"/>
    </location>
</feature>
<comment type="cofactor">
    <cofactor evidence="15">
        <name>Mg(2+)</name>
        <dbReference type="ChEBI" id="CHEBI:18420"/>
    </cofactor>
    <text evidence="15">Binds 2 magnesium ions per tetramer.</text>
</comment>
<evidence type="ECO:0000256" key="16">
    <source>
        <dbReference type="PROSITE-ProRule" id="PRU00209"/>
    </source>
</evidence>
<comment type="subcellular location">
    <subcellularLocation>
        <location evidence="1 15">Cytoplasm</location>
    </subcellularLocation>
</comment>
<evidence type="ECO:0000256" key="15">
    <source>
        <dbReference type="HAMAP-Rule" id="MF_00283"/>
    </source>
</evidence>
<comment type="similarity">
    <text evidence="2 15">Belongs to the phenylalanyl-tRNA synthetase beta subunit family. Type 1 subfamily.</text>
</comment>
<organism evidence="20 21">
    <name type="scientific">Campylobacter massiliensis</name>
    <dbReference type="NCBI Taxonomy" id="2762557"/>
    <lineage>
        <taxon>Bacteria</taxon>
        <taxon>Pseudomonadati</taxon>
        <taxon>Campylobacterota</taxon>
        <taxon>Epsilonproteobacteria</taxon>
        <taxon>Campylobacterales</taxon>
        <taxon>Campylobacteraceae</taxon>
        <taxon>Campylobacter</taxon>
    </lineage>
</organism>
<dbReference type="AlphaFoldDB" id="A0A842J9U2"/>
<dbReference type="SUPFAM" id="SSF50249">
    <property type="entry name" value="Nucleic acid-binding proteins"/>
    <property type="match status" value="1"/>
</dbReference>
<dbReference type="Gene3D" id="3.30.70.380">
    <property type="entry name" value="Ferrodoxin-fold anticodon-binding domain"/>
    <property type="match status" value="1"/>
</dbReference>
<evidence type="ECO:0000256" key="7">
    <source>
        <dbReference type="ARBA" id="ARBA00022723"/>
    </source>
</evidence>
<keyword evidence="11 16" id="KW-0694">RNA-binding</keyword>
<comment type="catalytic activity">
    <reaction evidence="14 15">
        <text>tRNA(Phe) + L-phenylalanine + ATP = L-phenylalanyl-tRNA(Phe) + AMP + diphosphate + H(+)</text>
        <dbReference type="Rhea" id="RHEA:19413"/>
        <dbReference type="Rhea" id="RHEA-COMP:9668"/>
        <dbReference type="Rhea" id="RHEA-COMP:9699"/>
        <dbReference type="ChEBI" id="CHEBI:15378"/>
        <dbReference type="ChEBI" id="CHEBI:30616"/>
        <dbReference type="ChEBI" id="CHEBI:33019"/>
        <dbReference type="ChEBI" id="CHEBI:58095"/>
        <dbReference type="ChEBI" id="CHEBI:78442"/>
        <dbReference type="ChEBI" id="CHEBI:78531"/>
        <dbReference type="ChEBI" id="CHEBI:456215"/>
        <dbReference type="EC" id="6.1.1.20"/>
    </reaction>
</comment>
<dbReference type="NCBIfam" id="NF045760">
    <property type="entry name" value="YtpR"/>
    <property type="match status" value="1"/>
</dbReference>
<dbReference type="EC" id="6.1.1.20" evidence="15"/>
<evidence type="ECO:0000259" key="19">
    <source>
        <dbReference type="PROSITE" id="PS51483"/>
    </source>
</evidence>
<evidence type="ECO:0000256" key="14">
    <source>
        <dbReference type="ARBA" id="ARBA00049255"/>
    </source>
</evidence>
<dbReference type="SMART" id="SM00874">
    <property type="entry name" value="B5"/>
    <property type="match status" value="1"/>
</dbReference>
<dbReference type="PANTHER" id="PTHR10947">
    <property type="entry name" value="PHENYLALANYL-TRNA SYNTHETASE BETA CHAIN AND LEUCINE-RICH REPEAT-CONTAINING PROTEIN 47"/>
    <property type="match status" value="1"/>
</dbReference>
<dbReference type="SUPFAM" id="SSF55681">
    <property type="entry name" value="Class II aaRS and biotin synthetases"/>
    <property type="match status" value="1"/>
</dbReference>
<dbReference type="RefSeq" id="WP_185897601.1">
    <property type="nucleotide sequence ID" value="NZ_JACLZK010000001.1"/>
</dbReference>
<evidence type="ECO:0000256" key="8">
    <source>
        <dbReference type="ARBA" id="ARBA00022741"/>
    </source>
</evidence>
<comment type="subunit">
    <text evidence="3 15">Tetramer of two alpha and two beta subunits.</text>
</comment>
<proteinExistence type="inferred from homology"/>
<evidence type="ECO:0000313" key="21">
    <source>
        <dbReference type="Proteomes" id="UP000552683"/>
    </source>
</evidence>
<evidence type="ECO:0000256" key="6">
    <source>
        <dbReference type="ARBA" id="ARBA00022598"/>
    </source>
</evidence>
<evidence type="ECO:0000256" key="3">
    <source>
        <dbReference type="ARBA" id="ARBA00011209"/>
    </source>
</evidence>
<dbReference type="GO" id="GO:0000049">
    <property type="term" value="F:tRNA binding"/>
    <property type="evidence" value="ECO:0007669"/>
    <property type="project" value="UniProtKB-UniRule"/>
</dbReference>
<dbReference type="PROSITE" id="PS51483">
    <property type="entry name" value="B5"/>
    <property type="match status" value="1"/>
</dbReference>
<evidence type="ECO:0000256" key="10">
    <source>
        <dbReference type="ARBA" id="ARBA00022842"/>
    </source>
</evidence>
<dbReference type="CDD" id="cd00769">
    <property type="entry name" value="PheRS_beta_core"/>
    <property type="match status" value="1"/>
</dbReference>
<evidence type="ECO:0000256" key="12">
    <source>
        <dbReference type="ARBA" id="ARBA00022917"/>
    </source>
</evidence>
<dbReference type="InterPro" id="IPR045060">
    <property type="entry name" value="Phe-tRNA-ligase_IIc_bsu"/>
</dbReference>
<dbReference type="SUPFAM" id="SSF46955">
    <property type="entry name" value="Putative DNA-binding domain"/>
    <property type="match status" value="1"/>
</dbReference>
<keyword evidence="8 15" id="KW-0547">Nucleotide-binding</keyword>
<evidence type="ECO:0000256" key="11">
    <source>
        <dbReference type="ARBA" id="ARBA00022884"/>
    </source>
</evidence>
<dbReference type="PANTHER" id="PTHR10947:SF0">
    <property type="entry name" value="PHENYLALANINE--TRNA LIGASE BETA SUBUNIT"/>
    <property type="match status" value="1"/>
</dbReference>
<evidence type="ECO:0000256" key="9">
    <source>
        <dbReference type="ARBA" id="ARBA00022840"/>
    </source>
</evidence>
<dbReference type="Proteomes" id="UP000552683">
    <property type="component" value="Unassembled WGS sequence"/>
</dbReference>
<dbReference type="GO" id="GO:0006432">
    <property type="term" value="P:phenylalanyl-tRNA aminoacylation"/>
    <property type="evidence" value="ECO:0007669"/>
    <property type="project" value="UniProtKB-UniRule"/>
</dbReference>
<keyword evidence="7 15" id="KW-0479">Metal-binding</keyword>
<accession>A0A842J9U2</accession>
<keyword evidence="6 15" id="KW-0436">Ligase</keyword>
<name>A0A842J9U2_9BACT</name>
<dbReference type="Gene3D" id="3.30.930.10">
    <property type="entry name" value="Bira Bifunctional Protein, Domain 2"/>
    <property type="match status" value="1"/>
</dbReference>
<dbReference type="GO" id="GO:0000287">
    <property type="term" value="F:magnesium ion binding"/>
    <property type="evidence" value="ECO:0007669"/>
    <property type="project" value="UniProtKB-UniRule"/>
</dbReference>
<dbReference type="FunFam" id="2.40.50.140:FF:000045">
    <property type="entry name" value="Phenylalanine--tRNA ligase beta subunit"/>
    <property type="match status" value="1"/>
</dbReference>
<dbReference type="InterPro" id="IPR009061">
    <property type="entry name" value="DNA-bd_dom_put_sf"/>
</dbReference>
<dbReference type="InterPro" id="IPR041616">
    <property type="entry name" value="PheRS_beta_core"/>
</dbReference>
<comment type="caution">
    <text evidence="20">The sequence shown here is derived from an EMBL/GenBank/DDBJ whole genome shotgun (WGS) entry which is preliminary data.</text>
</comment>
<dbReference type="SUPFAM" id="SSF56037">
    <property type="entry name" value="PheT/TilS domain"/>
    <property type="match status" value="1"/>
</dbReference>
<keyword evidence="4 15" id="KW-0963">Cytoplasm</keyword>
<feature type="binding site" evidence="15">
    <location>
        <position position="448"/>
    </location>
    <ligand>
        <name>Mg(2+)</name>
        <dbReference type="ChEBI" id="CHEBI:18420"/>
        <note>shared with alpha subunit</note>
    </ligand>
</feature>
<feature type="domain" description="TRNA-binding" evidence="17">
    <location>
        <begin position="39"/>
        <end position="151"/>
    </location>
</feature>
<evidence type="ECO:0000259" key="17">
    <source>
        <dbReference type="PROSITE" id="PS50886"/>
    </source>
</evidence>
<keyword evidence="9 15" id="KW-0067">ATP-binding</keyword>
<dbReference type="SUPFAM" id="SSF54991">
    <property type="entry name" value="Anticodon-binding domain of PheRS"/>
    <property type="match status" value="1"/>
</dbReference>
<evidence type="ECO:0000313" key="20">
    <source>
        <dbReference type="EMBL" id="MBC2881894.1"/>
    </source>
</evidence>
<reference evidence="20 21" key="1">
    <citation type="submission" date="2020-08" db="EMBL/GenBank/DDBJ databases">
        <title>Complete genome and description of Campylobacter massiliensis Marseille-Q3452 sp. nov.</title>
        <authorList>
            <person name="Antezack A."/>
        </authorList>
    </citation>
    <scope>NUCLEOTIDE SEQUENCE [LARGE SCALE GENOMIC DNA]</scope>
    <source>
        <strain evidence="20 21">Marseille-Q3452</strain>
    </source>
</reference>
<dbReference type="HAMAP" id="MF_00283">
    <property type="entry name" value="Phe_tRNA_synth_beta1"/>
    <property type="match status" value="1"/>
</dbReference>
<dbReference type="InterPro" id="IPR005121">
    <property type="entry name" value="Fdx_antiC-bd"/>
</dbReference>
<sequence length="778" mass="86316">MIISRNWLNEWLDISSVTSETLLKTLNSIGLEVDSFKEIRVPKNIVVGYVKSKIKHENAEKLSVCQVDVGGETLQQIVCGAKNVEAGQFVPVALSGAVMPSGLEIKRAKLRGVESNGMICSSVELGLVKTNDGIMPLDESIGELKLGKEICEYPLLNDDIIEIELTPNRGDCLSVYGVARDLSAALDLPLKDAARYEEGENLLGIGRILAIHAEENLQSSFQYRAFEIKEYFDENLLMKIRLALIECDKQNRIERLLDYATHSTGVLFSAYDYAKLKKDDERAVFDLQKGANLATEILAGGELLGVGGVYQTDAARLDENSKLIIIEASYTDPQVIATTVYEDKQMPRQAQAYRSLRGSEPNVGFGADFLFKQLVALKSVALYAGSQQSVMTREPKVVSFTMNEMQKMIGQEVAQNDVVRILKKLGFSVTFNAEKEGANVKVPLFRHDIVNAQDICEEIVRMVGIDNIASKPLNFSEANRINDTFTDYKNALNLRKKAAAAGFFESVHYVFDDAGELAALGFAPCKAEIANPINSELNTLRPTLANHLLKSAERNVKNQRKSVKIFEFGSVFSQNGEQSERFGFVASGLTKEPSLLNGAKPADIDFLGFATAVRNTIGEFELKACDDVKYLSEFEQAKIYQKGVCVGYIGRVDVRVEAARDLPRTYLCEIEFEKLKFDGAVVKAYSKFPAISRDLSLIVPKTMKFEAIKECINALKIECLKEFSPVDIYSDDKLGDDVSLSVKFNFQDIQKTLEDEEVAAIMDKILDALKQNLNIGLR</sequence>
<keyword evidence="12 15" id="KW-0648">Protein biosynthesis</keyword>
<keyword evidence="10 15" id="KW-0460">Magnesium</keyword>
<dbReference type="InterPro" id="IPR036690">
    <property type="entry name" value="Fdx_antiC-bd_sf"/>
</dbReference>
<dbReference type="InterPro" id="IPR012340">
    <property type="entry name" value="NA-bd_OB-fold"/>
</dbReference>
<evidence type="ECO:0000256" key="4">
    <source>
        <dbReference type="ARBA" id="ARBA00022490"/>
    </source>
</evidence>
<evidence type="ECO:0000256" key="13">
    <source>
        <dbReference type="ARBA" id="ARBA00023146"/>
    </source>
</evidence>
<evidence type="ECO:0000259" key="18">
    <source>
        <dbReference type="PROSITE" id="PS51447"/>
    </source>
</evidence>
<gene>
    <name evidence="15" type="primary">pheT</name>
    <name evidence="20" type="ORF">H7R39_01130</name>
</gene>
<dbReference type="GO" id="GO:0009328">
    <property type="term" value="C:phenylalanine-tRNA ligase complex"/>
    <property type="evidence" value="ECO:0007669"/>
    <property type="project" value="TreeGrafter"/>
</dbReference>
<feature type="binding site" evidence="15">
    <location>
        <position position="457"/>
    </location>
    <ligand>
        <name>Mg(2+)</name>
        <dbReference type="ChEBI" id="CHEBI:18420"/>
        <note>shared with alpha subunit</note>
    </ligand>
</feature>
<dbReference type="Pfam" id="PF01588">
    <property type="entry name" value="tRNA_bind"/>
    <property type="match status" value="1"/>
</dbReference>